<dbReference type="EMBL" id="JAKMUV010000009">
    <property type="protein sequence ID" value="MCZ9305417.1"/>
    <property type="molecule type" value="Genomic_DNA"/>
</dbReference>
<evidence type="ECO:0000256" key="1">
    <source>
        <dbReference type="SAM" id="Phobius"/>
    </source>
</evidence>
<comment type="caution">
    <text evidence="2">The sequence shown here is derived from an EMBL/GenBank/DDBJ whole genome shotgun (WGS) entry which is preliminary data.</text>
</comment>
<reference evidence="2" key="1">
    <citation type="submission" date="2022-02" db="EMBL/GenBank/DDBJ databases">
        <title>Corynebacterium sp. from urogenital microbiome.</title>
        <authorList>
            <person name="Cappelli E.A."/>
            <person name="Ribeiro T.G."/>
            <person name="Peixe L."/>
        </authorList>
    </citation>
    <scope>NUCLEOTIDE SEQUENCE</scope>
    <source>
        <strain evidence="2">C9Ua_112</strain>
    </source>
</reference>
<protein>
    <submittedName>
        <fullName evidence="2">ABC transporter permease</fullName>
    </submittedName>
</protein>
<feature type="transmembrane region" description="Helical" evidence="1">
    <location>
        <begin position="52"/>
        <end position="73"/>
    </location>
</feature>
<evidence type="ECO:0000313" key="3">
    <source>
        <dbReference type="Proteomes" id="UP001146505"/>
    </source>
</evidence>
<feature type="transmembrane region" description="Helical" evidence="1">
    <location>
        <begin position="164"/>
        <end position="185"/>
    </location>
</feature>
<organism evidence="2 3">
    <name type="scientific">Corynebacterium macclintockiae</name>
    <dbReference type="NCBI Taxonomy" id="2913501"/>
    <lineage>
        <taxon>Bacteria</taxon>
        <taxon>Bacillati</taxon>
        <taxon>Actinomycetota</taxon>
        <taxon>Actinomycetes</taxon>
        <taxon>Mycobacteriales</taxon>
        <taxon>Corynebacteriaceae</taxon>
        <taxon>Corynebacterium</taxon>
    </lineage>
</organism>
<feature type="transmembrane region" description="Helical" evidence="1">
    <location>
        <begin position="219"/>
        <end position="238"/>
    </location>
</feature>
<feature type="transmembrane region" description="Helical" evidence="1">
    <location>
        <begin position="135"/>
        <end position="157"/>
    </location>
</feature>
<feature type="transmembrane region" description="Helical" evidence="1">
    <location>
        <begin position="20"/>
        <end position="40"/>
    </location>
</feature>
<dbReference type="AlphaFoldDB" id="A0A9X3M7N7"/>
<keyword evidence="1" id="KW-1133">Transmembrane helix</keyword>
<gene>
    <name evidence="2" type="ORF">L8U58_07760</name>
</gene>
<proteinExistence type="predicted"/>
<keyword evidence="1" id="KW-0472">Membrane</keyword>
<keyword evidence="3" id="KW-1185">Reference proteome</keyword>
<dbReference type="RefSeq" id="WP_035006923.1">
    <property type="nucleotide sequence ID" value="NZ_JAKMUV010000009.1"/>
</dbReference>
<accession>A0A9X3M7N7</accession>
<sequence length="246" mass="26494">MLKAISSEVTKLLTLRSTWIYVILFTGSLYGPVTLYMLFSDSSQIDTDWPDLLTGGMIFLMIAIVFGASTAGGDINNHMTAHSFLTQKSRSSWLLARALVAAVFAELNFLAGAALSWLVVTIFPAGNFTGEKPLVLWGYAVAVPALAVVAVGIAALLRNRVGAISLPLVWMLVVEGLLAAGGQQISFLKTLYHLSPGNRVQDMISWVDSTNHDGMATPTSGFVVLIVWMVVMLALGLYSNKARDVK</sequence>
<dbReference type="Proteomes" id="UP001146505">
    <property type="component" value="Unassembled WGS sequence"/>
</dbReference>
<feature type="transmembrane region" description="Helical" evidence="1">
    <location>
        <begin position="94"/>
        <end position="123"/>
    </location>
</feature>
<keyword evidence="1" id="KW-0812">Transmembrane</keyword>
<dbReference type="GeneID" id="301813444"/>
<name>A0A9X3M7N7_9CORY</name>
<evidence type="ECO:0000313" key="2">
    <source>
        <dbReference type="EMBL" id="MCZ9305417.1"/>
    </source>
</evidence>